<sequence length="85" mass="8565">MGALPVGGTGANLPHRGVAQVKYVFRILLVLGTVVVGSALIANLAFGSALVQTTLAAVGSQGLFIGLLTSGLVGALLTQEYWLTA</sequence>
<name>A0A2A9CPD7_9ACTN</name>
<gene>
    <name evidence="2" type="ORF">ATK74_0590</name>
</gene>
<feature type="transmembrane region" description="Helical" evidence="1">
    <location>
        <begin position="23"/>
        <end position="46"/>
    </location>
</feature>
<reference evidence="2 3" key="1">
    <citation type="submission" date="2017-10" db="EMBL/GenBank/DDBJ databases">
        <title>Sequencing the genomes of 1000 actinobacteria strains.</title>
        <authorList>
            <person name="Klenk H.-P."/>
        </authorList>
    </citation>
    <scope>NUCLEOTIDE SEQUENCE [LARGE SCALE GENOMIC DNA]</scope>
    <source>
        <strain evidence="2 3">DSM 15597</strain>
    </source>
</reference>
<feature type="transmembrane region" description="Helical" evidence="1">
    <location>
        <begin position="58"/>
        <end position="77"/>
    </location>
</feature>
<organism evidence="2 3">
    <name type="scientific">Propionicimonas paludicola</name>
    <dbReference type="NCBI Taxonomy" id="185243"/>
    <lineage>
        <taxon>Bacteria</taxon>
        <taxon>Bacillati</taxon>
        <taxon>Actinomycetota</taxon>
        <taxon>Actinomycetes</taxon>
        <taxon>Propionibacteriales</taxon>
        <taxon>Nocardioidaceae</taxon>
        <taxon>Propionicimonas</taxon>
    </lineage>
</organism>
<evidence type="ECO:0000313" key="2">
    <source>
        <dbReference type="EMBL" id="PFG16061.1"/>
    </source>
</evidence>
<dbReference type="AlphaFoldDB" id="A0A2A9CPD7"/>
<dbReference type="EMBL" id="PDJC01000001">
    <property type="protein sequence ID" value="PFG16061.1"/>
    <property type="molecule type" value="Genomic_DNA"/>
</dbReference>
<protein>
    <submittedName>
        <fullName evidence="2">Uncharacterized protein</fullName>
    </submittedName>
</protein>
<comment type="caution">
    <text evidence="2">The sequence shown here is derived from an EMBL/GenBank/DDBJ whole genome shotgun (WGS) entry which is preliminary data.</text>
</comment>
<dbReference type="Proteomes" id="UP000226079">
    <property type="component" value="Unassembled WGS sequence"/>
</dbReference>
<keyword evidence="1" id="KW-0812">Transmembrane</keyword>
<keyword evidence="1" id="KW-1133">Transmembrane helix</keyword>
<keyword evidence="1" id="KW-0472">Membrane</keyword>
<accession>A0A2A9CPD7</accession>
<proteinExistence type="predicted"/>
<keyword evidence="3" id="KW-1185">Reference proteome</keyword>
<evidence type="ECO:0000256" key="1">
    <source>
        <dbReference type="SAM" id="Phobius"/>
    </source>
</evidence>
<evidence type="ECO:0000313" key="3">
    <source>
        <dbReference type="Proteomes" id="UP000226079"/>
    </source>
</evidence>